<gene>
    <name evidence="4" type="ORF">F0238_04135</name>
    <name evidence="2" type="ORF">IX92_18945</name>
    <name evidence="3" type="ORF">TW71_04490</name>
</gene>
<reference evidence="4 6" key="3">
    <citation type="submission" date="2019-09" db="EMBL/GenBank/DDBJ databases">
        <title>Draft genome sequencing and comparative genomics of hatchery-associated Vibrios.</title>
        <authorList>
            <person name="Kehlet-Delgado H."/>
            <person name="Mueller R.S."/>
        </authorList>
    </citation>
    <scope>NUCLEOTIDE SEQUENCE [LARGE SCALE GENOMIC DNA]</scope>
    <source>
        <strain evidence="4 6">09-121-3</strain>
    </source>
</reference>
<reference evidence="3" key="2">
    <citation type="journal article" date="2015" name="BMC Genomics">
        <title>Genome mining reveals unlocked bioactive potential of marine Gram-negative bacteria.</title>
        <authorList>
            <person name="Machado H."/>
            <person name="Sonnenschein E.C."/>
            <person name="Melchiorsen J."/>
            <person name="Gram L."/>
        </authorList>
    </citation>
    <scope>NUCLEOTIDE SEQUENCE</scope>
    <source>
        <strain evidence="3">S2052</strain>
    </source>
</reference>
<feature type="domain" description="Histidine kinase/HSP90-like ATPase" evidence="1">
    <location>
        <begin position="32"/>
        <end position="137"/>
    </location>
</feature>
<protein>
    <submittedName>
        <fullName evidence="3">Anti-sigma B factor</fullName>
    </submittedName>
    <submittedName>
        <fullName evidence="4">Anti-sigma regulatory factor</fullName>
    </submittedName>
</protein>
<keyword evidence="5" id="KW-1185">Reference proteome</keyword>
<dbReference type="KEGG" id="vct:JV59_20090"/>
<dbReference type="OrthoDB" id="5769716at2"/>
<dbReference type="AlphaFoldDB" id="A0A7Y4DY52"/>
<evidence type="ECO:0000313" key="5">
    <source>
        <dbReference type="Proteomes" id="UP000030081"/>
    </source>
</evidence>
<accession>A0A7Y4DY52</accession>
<evidence type="ECO:0000313" key="3">
    <source>
        <dbReference type="EMBL" id="KJY77087.1"/>
    </source>
</evidence>
<dbReference type="RefSeq" id="WP_021455714.1">
    <property type="nucleotide sequence ID" value="NZ_CM004383.1"/>
</dbReference>
<dbReference type="KEGG" id="vcy:IX92_18945"/>
<organism evidence="3">
    <name type="scientific">Vibrio coralliilyticus</name>
    <dbReference type="NCBI Taxonomy" id="190893"/>
    <lineage>
        <taxon>Bacteria</taxon>
        <taxon>Pseudomonadati</taxon>
        <taxon>Pseudomonadota</taxon>
        <taxon>Gammaproteobacteria</taxon>
        <taxon>Vibrionales</taxon>
        <taxon>Vibrionaceae</taxon>
        <taxon>Vibrio</taxon>
    </lineage>
</organism>
<dbReference type="Proteomes" id="UP000576645">
    <property type="component" value="Unassembled WGS sequence"/>
</dbReference>
<evidence type="ECO:0000313" key="4">
    <source>
        <dbReference type="EMBL" id="NOJ21918.1"/>
    </source>
</evidence>
<dbReference type="InterPro" id="IPR003594">
    <property type="entry name" value="HATPase_dom"/>
</dbReference>
<evidence type="ECO:0000313" key="2">
    <source>
        <dbReference type="EMBL" id="AIW21111.1"/>
    </source>
</evidence>
<proteinExistence type="predicted"/>
<evidence type="ECO:0000313" key="6">
    <source>
        <dbReference type="Proteomes" id="UP000576645"/>
    </source>
</evidence>
<dbReference type="Proteomes" id="UP000030081">
    <property type="component" value="Chromosome 2"/>
</dbReference>
<dbReference type="Gene3D" id="3.30.565.10">
    <property type="entry name" value="Histidine kinase-like ATPase, C-terminal domain"/>
    <property type="match status" value="1"/>
</dbReference>
<sequence length="140" mass="15276">MTAFNIVEDIIETYEVRSESDVMSSVIAVYTLAKQFGFSTPSVSEVSTVVSELGTNIIRYAQSGVISVWKLEGEDELGIKVIAQDNGPGIEDIAKALEENYSTGRSLGLGLPGVKRMVDEFDIETAVGKGTRIQVVKWRE</sequence>
<dbReference type="Pfam" id="PF13581">
    <property type="entry name" value="HATPase_c_2"/>
    <property type="match status" value="1"/>
</dbReference>
<dbReference type="GeneID" id="93944635"/>
<name>A0A7Y4DY52_9VIBR</name>
<dbReference type="InterPro" id="IPR036890">
    <property type="entry name" value="HATPase_C_sf"/>
</dbReference>
<dbReference type="EMBL" id="JXXR01000002">
    <property type="protein sequence ID" value="KJY77087.1"/>
    <property type="molecule type" value="Genomic_DNA"/>
</dbReference>
<dbReference type="EMBL" id="VTXP01000002">
    <property type="protein sequence ID" value="NOJ21918.1"/>
    <property type="molecule type" value="Genomic_DNA"/>
</dbReference>
<dbReference type="SUPFAM" id="SSF55874">
    <property type="entry name" value="ATPase domain of HSP90 chaperone/DNA topoisomerase II/histidine kinase"/>
    <property type="match status" value="1"/>
</dbReference>
<evidence type="ECO:0000259" key="1">
    <source>
        <dbReference type="Pfam" id="PF13581"/>
    </source>
</evidence>
<reference evidence="2 5" key="1">
    <citation type="submission" date="2014-10" db="EMBL/GenBank/DDBJ databases">
        <title>The Complete Genome Sequence for the Shellfish Pathogen Vibrio coralliilyticus RE98 Isolated from a Shellfish Hatchery.</title>
        <authorList>
            <person name="Richards G.P."/>
            <person name="Bono J.L."/>
            <person name="Watson M.A."/>
            <person name="Needleman D.S."/>
        </authorList>
    </citation>
    <scope>NUCLEOTIDE SEQUENCE [LARGE SCALE GENOMIC DNA]</scope>
    <source>
        <strain evidence="2 5">RE98</strain>
    </source>
</reference>
<dbReference type="EMBL" id="CP009618">
    <property type="protein sequence ID" value="AIW21111.1"/>
    <property type="molecule type" value="Genomic_DNA"/>
</dbReference>